<dbReference type="EMBL" id="JAODAN010000011">
    <property type="protein sequence ID" value="KAK1921145.1"/>
    <property type="molecule type" value="Genomic_DNA"/>
</dbReference>
<protein>
    <submittedName>
        <fullName evidence="1">Uncharacterized protein</fullName>
    </submittedName>
</protein>
<keyword evidence="2" id="KW-1185">Reference proteome</keyword>
<gene>
    <name evidence="1" type="ORF">DB88DRAFT_90485</name>
</gene>
<accession>A0AAD9FJ29</accession>
<reference evidence="1" key="1">
    <citation type="submission" date="2023-02" db="EMBL/GenBank/DDBJ databases">
        <title>Identification and recombinant expression of a fungal hydrolase from Papiliotrema laurentii that hydrolyzes apple cutin and clears colloidal polyester polyurethane.</title>
        <authorList>
            <consortium name="DOE Joint Genome Institute"/>
            <person name="Roman V.A."/>
            <person name="Bojanowski C."/>
            <person name="Crable B.R."/>
            <person name="Wagner D.N."/>
            <person name="Hung C.S."/>
            <person name="Nadeau L.J."/>
            <person name="Schratz L."/>
            <person name="Haridas S."/>
            <person name="Pangilinan J."/>
            <person name="Lipzen A."/>
            <person name="Na H."/>
            <person name="Yan M."/>
            <person name="Ng V."/>
            <person name="Grigoriev I.V."/>
            <person name="Spatafora J.W."/>
            <person name="Barlow D."/>
            <person name="Biffinger J."/>
            <person name="Kelley-Loughnane N."/>
            <person name="Varaljay V.A."/>
            <person name="Crookes-Goodson W.J."/>
        </authorList>
    </citation>
    <scope>NUCLEOTIDE SEQUENCE</scope>
    <source>
        <strain evidence="1">5307AH</strain>
    </source>
</reference>
<comment type="caution">
    <text evidence="1">The sequence shown here is derived from an EMBL/GenBank/DDBJ whole genome shotgun (WGS) entry which is preliminary data.</text>
</comment>
<evidence type="ECO:0000313" key="2">
    <source>
        <dbReference type="Proteomes" id="UP001182556"/>
    </source>
</evidence>
<name>A0AAD9FJ29_PAPLA</name>
<dbReference type="Proteomes" id="UP001182556">
    <property type="component" value="Unassembled WGS sequence"/>
</dbReference>
<proteinExistence type="predicted"/>
<sequence>MSRACIGFRFSRWLGLSTGLSRLTMGILYRPNFPPVLSVALLGVPPHLPDSSLIRLSTHRLLLMDNDSIFQHLIPARSLVSVYRLFSVNLLRSSRPIASMCRLSSSLRFEIHDFSSLATLVHYHSPRALRRRRDFQLSTSCLHFGPPSYPPTLVFLPTCNLHPLYIPHFIIGNTRTARLDSPAQSYTHRAPPPAVDAFYLFLIHFPATFVL</sequence>
<organism evidence="1 2">
    <name type="scientific">Papiliotrema laurentii</name>
    <name type="common">Cryptococcus laurentii</name>
    <dbReference type="NCBI Taxonomy" id="5418"/>
    <lineage>
        <taxon>Eukaryota</taxon>
        <taxon>Fungi</taxon>
        <taxon>Dikarya</taxon>
        <taxon>Basidiomycota</taxon>
        <taxon>Agaricomycotina</taxon>
        <taxon>Tremellomycetes</taxon>
        <taxon>Tremellales</taxon>
        <taxon>Rhynchogastremaceae</taxon>
        <taxon>Papiliotrema</taxon>
    </lineage>
</organism>
<evidence type="ECO:0000313" key="1">
    <source>
        <dbReference type="EMBL" id="KAK1921145.1"/>
    </source>
</evidence>
<dbReference type="AlphaFoldDB" id="A0AAD9FJ29"/>